<dbReference type="PROSITE" id="PS50178">
    <property type="entry name" value="ZF_FYVE"/>
    <property type="match status" value="1"/>
</dbReference>
<proteinExistence type="predicted"/>
<keyword evidence="2 9" id="KW-0853">WD repeat</keyword>
<evidence type="ECO:0000313" key="11">
    <source>
        <dbReference type="EMBL" id="ERL86999.1"/>
    </source>
</evidence>
<dbReference type="OrthoDB" id="63070at2759"/>
<dbReference type="InterPro" id="IPR013083">
    <property type="entry name" value="Znf_RING/FYVE/PHD"/>
</dbReference>
<keyword evidence="3" id="KW-0479">Metal-binding</keyword>
<accession>U4TZF7</accession>
<dbReference type="InterPro" id="IPR019775">
    <property type="entry name" value="WD40_repeat_CS"/>
</dbReference>
<dbReference type="InterPro" id="IPR015943">
    <property type="entry name" value="WD40/YVTN_repeat-like_dom_sf"/>
</dbReference>
<dbReference type="InterPro" id="IPR000306">
    <property type="entry name" value="Znf_FYVE"/>
</dbReference>
<keyword evidence="5" id="KW-0967">Endosome</keyword>
<evidence type="ECO:0000256" key="8">
    <source>
        <dbReference type="PROSITE-ProRule" id="PRU00091"/>
    </source>
</evidence>
<evidence type="ECO:0000256" key="9">
    <source>
        <dbReference type="PROSITE-ProRule" id="PRU00221"/>
    </source>
</evidence>
<dbReference type="EMBL" id="KB631899">
    <property type="protein sequence ID" value="ERL86999.1"/>
    <property type="molecule type" value="Genomic_DNA"/>
</dbReference>
<evidence type="ECO:0000256" key="5">
    <source>
        <dbReference type="ARBA" id="ARBA00022753"/>
    </source>
</evidence>
<dbReference type="Pfam" id="PF01363">
    <property type="entry name" value="FYVE"/>
    <property type="match status" value="1"/>
</dbReference>
<dbReference type="SUPFAM" id="SSF57903">
    <property type="entry name" value="FYVE/PHD zinc finger"/>
    <property type="match status" value="1"/>
</dbReference>
<evidence type="ECO:0000256" key="4">
    <source>
        <dbReference type="ARBA" id="ARBA00022737"/>
    </source>
</evidence>
<evidence type="ECO:0000256" key="3">
    <source>
        <dbReference type="ARBA" id="ARBA00022723"/>
    </source>
</evidence>
<dbReference type="InterPro" id="IPR017455">
    <property type="entry name" value="Znf_FYVE-rel"/>
</dbReference>
<evidence type="ECO:0000256" key="1">
    <source>
        <dbReference type="ARBA" id="ARBA00004412"/>
    </source>
</evidence>
<feature type="repeat" description="WD" evidence="9">
    <location>
        <begin position="27"/>
        <end position="58"/>
    </location>
</feature>
<dbReference type="STRING" id="77166.U4TZF7"/>
<gene>
    <name evidence="11" type="ORF">D910_04402</name>
</gene>
<organism evidence="11 12">
    <name type="scientific">Dendroctonus ponderosae</name>
    <name type="common">Mountain pine beetle</name>
    <dbReference type="NCBI Taxonomy" id="77166"/>
    <lineage>
        <taxon>Eukaryota</taxon>
        <taxon>Metazoa</taxon>
        <taxon>Ecdysozoa</taxon>
        <taxon>Arthropoda</taxon>
        <taxon>Hexapoda</taxon>
        <taxon>Insecta</taxon>
        <taxon>Pterygota</taxon>
        <taxon>Neoptera</taxon>
        <taxon>Endopterygota</taxon>
        <taxon>Coleoptera</taxon>
        <taxon>Polyphaga</taxon>
        <taxon>Cucujiformia</taxon>
        <taxon>Curculionidae</taxon>
        <taxon>Scolytinae</taxon>
        <taxon>Dendroctonus</taxon>
    </lineage>
</organism>
<feature type="repeat" description="WD" evidence="9">
    <location>
        <begin position="386"/>
        <end position="423"/>
    </location>
</feature>
<dbReference type="PROSITE" id="PS50082">
    <property type="entry name" value="WD_REPEATS_2"/>
    <property type="match status" value="3"/>
</dbReference>
<dbReference type="SMART" id="SM00064">
    <property type="entry name" value="FYVE"/>
    <property type="match status" value="1"/>
</dbReference>
<dbReference type="Proteomes" id="UP000030742">
    <property type="component" value="Unassembled WGS sequence"/>
</dbReference>
<comment type="subcellular location">
    <subcellularLocation>
        <location evidence="1">Early endosome</location>
    </subcellularLocation>
</comment>
<dbReference type="PANTHER" id="PTHR46189:SF1">
    <property type="entry name" value="LD41958P"/>
    <property type="match status" value="1"/>
</dbReference>
<dbReference type="Gene3D" id="2.130.10.10">
    <property type="entry name" value="YVTN repeat-like/Quinoprotein amine dehydrogenase"/>
    <property type="match status" value="2"/>
</dbReference>
<dbReference type="Pfam" id="PF00400">
    <property type="entry name" value="WD40"/>
    <property type="match status" value="3"/>
</dbReference>
<dbReference type="CDD" id="cd15718">
    <property type="entry name" value="FYVE_WDFY1_like"/>
    <property type="match status" value="1"/>
</dbReference>
<feature type="repeat" description="WD" evidence="9">
    <location>
        <begin position="223"/>
        <end position="256"/>
    </location>
</feature>
<dbReference type="PRINTS" id="PR00320">
    <property type="entry name" value="GPROTEINBRPT"/>
</dbReference>
<name>U4TZF7_DENPD</name>
<dbReference type="InterPro" id="IPR036322">
    <property type="entry name" value="WD40_repeat_dom_sf"/>
</dbReference>
<dbReference type="InterPro" id="IPR042234">
    <property type="entry name" value="WDFY1/WDFY2"/>
</dbReference>
<dbReference type="InterPro" id="IPR020472">
    <property type="entry name" value="WD40_PAC1"/>
</dbReference>
<dbReference type="Gene3D" id="3.30.40.10">
    <property type="entry name" value="Zinc/RING finger domain, C3HC4 (zinc finger)"/>
    <property type="match status" value="1"/>
</dbReference>
<protein>
    <recommendedName>
        <fullName evidence="10">FYVE-type domain-containing protein</fullName>
    </recommendedName>
</protein>
<dbReference type="InterPro" id="IPR001680">
    <property type="entry name" value="WD40_rpt"/>
</dbReference>
<evidence type="ECO:0000313" key="12">
    <source>
        <dbReference type="Proteomes" id="UP000030742"/>
    </source>
</evidence>
<keyword evidence="6 8" id="KW-0863">Zinc-finger</keyword>
<evidence type="ECO:0000259" key="10">
    <source>
        <dbReference type="PROSITE" id="PS50178"/>
    </source>
</evidence>
<feature type="domain" description="FYVE-type" evidence="10">
    <location>
        <begin position="305"/>
        <end position="376"/>
    </location>
</feature>
<dbReference type="InterPro" id="IPR011011">
    <property type="entry name" value="Znf_FYVE_PHD"/>
</dbReference>
<dbReference type="AlphaFoldDB" id="U4TZF7"/>
<dbReference type="PROSITE" id="PS50294">
    <property type="entry name" value="WD_REPEATS_REGION"/>
    <property type="match status" value="2"/>
</dbReference>
<evidence type="ECO:0000256" key="2">
    <source>
        <dbReference type="ARBA" id="ARBA00022574"/>
    </source>
</evidence>
<dbReference type="GO" id="GO:0005769">
    <property type="term" value="C:early endosome"/>
    <property type="evidence" value="ECO:0007669"/>
    <property type="project" value="UniProtKB-SubCell"/>
</dbReference>
<dbReference type="PANTHER" id="PTHR46189">
    <property type="entry name" value="LD41958P"/>
    <property type="match status" value="1"/>
</dbReference>
<keyword evidence="7" id="KW-0862">Zinc</keyword>
<evidence type="ECO:0000256" key="6">
    <source>
        <dbReference type="ARBA" id="ARBA00022771"/>
    </source>
</evidence>
<evidence type="ECO:0000256" key="7">
    <source>
        <dbReference type="ARBA" id="ARBA00022833"/>
    </source>
</evidence>
<sequence length="423" mass="47358">MAAEIKPATQTNDRFCTTKKPVLLSKLEGCSDEINAAALIPGEDGVISVSDDKTVRVWLKRDSGQYWPSICQCMPSGATSVYYTVETRQLFIGQENGTVSEFSLASDFNRMMPVREYLAHQARVTDIIFAITCEWILSVGRDKVFSYNCTQTGRNIGVFNAESWCTSLLSHIGNLNRLAVKVWALNSLGRFDAQSKHAFVGDYSGQITMLKLDNNGPSVITTLKGHSGSIRSLTWDVARQMLFSGSFDHNIIVWDIGGQQGNAYELGGHHTLHYSDSTKQLISAGEDAVIVFWDMIHPRQETPVWGESDLCQLCNKPFFWNIRAMMDQRQLGIRQHHCRYCGKAICEKCSQGRLSIPSMGFEFAVRVCDPCHNALKDKERPSLATFHDAKHCILSMDVDETSKKLVTVGQDRVIKIWDISALL</sequence>
<reference evidence="11 12" key="1">
    <citation type="journal article" date="2013" name="Genome Biol.">
        <title>Draft genome of the mountain pine beetle, Dendroctonus ponderosae Hopkins, a major forest pest.</title>
        <authorList>
            <person name="Keeling C.I."/>
            <person name="Yuen M.M."/>
            <person name="Liao N.Y."/>
            <person name="Docking T.R."/>
            <person name="Chan S.K."/>
            <person name="Taylor G.A."/>
            <person name="Palmquist D.L."/>
            <person name="Jackman S.D."/>
            <person name="Nguyen A."/>
            <person name="Li M."/>
            <person name="Henderson H."/>
            <person name="Janes J.K."/>
            <person name="Zhao Y."/>
            <person name="Pandoh P."/>
            <person name="Moore R."/>
            <person name="Sperling F.A."/>
            <person name="Huber D.P."/>
            <person name="Birol I."/>
            <person name="Jones S.J."/>
            <person name="Bohlmann J."/>
        </authorList>
    </citation>
    <scope>NUCLEOTIDE SEQUENCE</scope>
</reference>
<dbReference type="GO" id="GO:0008270">
    <property type="term" value="F:zinc ion binding"/>
    <property type="evidence" value="ECO:0007669"/>
    <property type="project" value="UniProtKB-KW"/>
</dbReference>
<dbReference type="SUPFAM" id="SSF50978">
    <property type="entry name" value="WD40 repeat-like"/>
    <property type="match status" value="1"/>
</dbReference>
<dbReference type="PROSITE" id="PS00678">
    <property type="entry name" value="WD_REPEATS_1"/>
    <property type="match status" value="2"/>
</dbReference>
<dbReference type="FunFam" id="3.30.40.10:FF:000105">
    <property type="entry name" value="WD repeat and FYVE domain-containing protein 2"/>
    <property type="match status" value="1"/>
</dbReference>
<keyword evidence="4" id="KW-0677">Repeat</keyword>
<dbReference type="SMART" id="SM00320">
    <property type="entry name" value="WD40"/>
    <property type="match status" value="5"/>
</dbReference>